<dbReference type="InterPro" id="IPR012677">
    <property type="entry name" value="Nucleotide-bd_a/b_plait_sf"/>
</dbReference>
<dbReference type="InterPro" id="IPR052645">
    <property type="entry name" value="Pumilio_domain_protein"/>
</dbReference>
<feature type="compositionally biased region" description="Low complexity" evidence="6">
    <location>
        <begin position="535"/>
        <end position="555"/>
    </location>
</feature>
<feature type="region of interest" description="Disordered" evidence="6">
    <location>
        <begin position="534"/>
        <end position="557"/>
    </location>
</feature>
<feature type="region of interest" description="Disordered" evidence="6">
    <location>
        <begin position="991"/>
        <end position="1037"/>
    </location>
</feature>
<dbReference type="Pfam" id="PF00076">
    <property type="entry name" value="RRM_1"/>
    <property type="match status" value="1"/>
</dbReference>
<dbReference type="Gene3D" id="3.30.70.330">
    <property type="match status" value="1"/>
</dbReference>
<dbReference type="RefSeq" id="XP_037143200.1">
    <property type="nucleotide sequence ID" value="XM_037287305.1"/>
</dbReference>
<feature type="compositionally biased region" description="Polar residues" evidence="6">
    <location>
        <begin position="99"/>
        <end position="117"/>
    </location>
</feature>
<reference evidence="9 10" key="1">
    <citation type="submission" date="2020-07" db="EMBL/GenBank/DDBJ databases">
        <title>The yeast mating-type switching endonuclease HO is a domesticated member of an unorthodox homing genetic element family.</title>
        <authorList>
            <person name="Coughlan A.Y."/>
            <person name="Lombardi L."/>
            <person name="Braun-Galleani S."/>
            <person name="Martos A.R."/>
            <person name="Galeote V."/>
            <person name="Bigey F."/>
            <person name="Dequin S."/>
            <person name="Byrne K.P."/>
            <person name="Wolfe K.H."/>
        </authorList>
    </citation>
    <scope>NUCLEOTIDE SEQUENCE [LARGE SCALE GENOMIC DNA]</scope>
    <source>
        <strain evidence="9 10">NRRL Y-6702</strain>
    </source>
</reference>
<dbReference type="GO" id="GO:0000288">
    <property type="term" value="P:nuclear-transcribed mRNA catabolic process, deadenylation-dependent decay"/>
    <property type="evidence" value="ECO:0007669"/>
    <property type="project" value="UniProtKB-ARBA"/>
</dbReference>
<organism evidence="9 10">
    <name type="scientific">Zygotorulaspora mrakii</name>
    <name type="common">Zygosaccharomyces mrakii</name>
    <dbReference type="NCBI Taxonomy" id="42260"/>
    <lineage>
        <taxon>Eukaryota</taxon>
        <taxon>Fungi</taxon>
        <taxon>Dikarya</taxon>
        <taxon>Ascomycota</taxon>
        <taxon>Saccharomycotina</taxon>
        <taxon>Saccharomycetes</taxon>
        <taxon>Saccharomycetales</taxon>
        <taxon>Saccharomycetaceae</taxon>
        <taxon>Zygotorulaspora</taxon>
    </lineage>
</organism>
<dbReference type="OrthoDB" id="2017782at2759"/>
<evidence type="ECO:0000256" key="5">
    <source>
        <dbReference type="PROSITE-ProRule" id="PRU00317"/>
    </source>
</evidence>
<dbReference type="Gene3D" id="1.25.10.10">
    <property type="entry name" value="Leucine-rich Repeat Variant"/>
    <property type="match status" value="1"/>
</dbReference>
<dbReference type="SUPFAM" id="SSF54928">
    <property type="entry name" value="RNA-binding domain, RBD"/>
    <property type="match status" value="1"/>
</dbReference>
<feature type="region of interest" description="Disordered" evidence="6">
    <location>
        <begin position="202"/>
        <end position="225"/>
    </location>
</feature>
<keyword evidence="3 4" id="KW-0694">RNA-binding</keyword>
<evidence type="ECO:0000256" key="3">
    <source>
        <dbReference type="ARBA" id="ARBA00022884"/>
    </source>
</evidence>
<dbReference type="InterPro" id="IPR033133">
    <property type="entry name" value="PUM-HD"/>
</dbReference>
<dbReference type="InterPro" id="IPR035979">
    <property type="entry name" value="RBD_domain_sf"/>
</dbReference>
<evidence type="ECO:0000313" key="10">
    <source>
        <dbReference type="Proteomes" id="UP000509704"/>
    </source>
</evidence>
<protein>
    <recommendedName>
        <fullName evidence="11">PUM-HD domain-containing protein</fullName>
    </recommendedName>
</protein>
<proteinExistence type="predicted"/>
<feature type="compositionally biased region" description="Low complexity" evidence="6">
    <location>
        <begin position="1010"/>
        <end position="1037"/>
    </location>
</feature>
<dbReference type="PROSITE" id="PS50303">
    <property type="entry name" value="PUM_HD"/>
    <property type="match status" value="1"/>
</dbReference>
<dbReference type="FunFam" id="1.25.10.10:FF:000167">
    <property type="entry name" value="RNA binding protein Jsn1"/>
    <property type="match status" value="1"/>
</dbReference>
<gene>
    <name evidence="9" type="ORF">HG535_0B05140</name>
</gene>
<dbReference type="InterPro" id="IPR001313">
    <property type="entry name" value="Pumilio_RNA-bd_rpt"/>
</dbReference>
<feature type="domain" description="RRM" evidence="7">
    <location>
        <begin position="399"/>
        <end position="485"/>
    </location>
</feature>
<dbReference type="InterPro" id="IPR011989">
    <property type="entry name" value="ARM-like"/>
</dbReference>
<feature type="region of interest" description="Disordered" evidence="6">
    <location>
        <begin position="1"/>
        <end position="31"/>
    </location>
</feature>
<keyword evidence="2" id="KW-0677">Repeat</keyword>
<feature type="compositionally biased region" description="Polar residues" evidence="6">
    <location>
        <begin position="347"/>
        <end position="364"/>
    </location>
</feature>
<dbReference type="FunFam" id="3.30.70.330:FF:000617">
    <property type="entry name" value="Puf family protein"/>
    <property type="match status" value="1"/>
</dbReference>
<feature type="compositionally biased region" description="Low complexity" evidence="6">
    <location>
        <begin position="15"/>
        <end position="30"/>
    </location>
</feature>
<feature type="compositionally biased region" description="Low complexity" evidence="6">
    <location>
        <begin position="202"/>
        <end position="215"/>
    </location>
</feature>
<dbReference type="PANTHER" id="PTHR47093:SF1">
    <property type="entry name" value="PROTEIN JSN1-RELATED"/>
    <property type="match status" value="1"/>
</dbReference>
<dbReference type="Pfam" id="PF00806">
    <property type="entry name" value="PUF"/>
    <property type="match status" value="2"/>
</dbReference>
<dbReference type="PROSITE" id="PS50302">
    <property type="entry name" value="PUM"/>
    <property type="match status" value="1"/>
</dbReference>
<feature type="region of interest" description="Disordered" evidence="6">
    <location>
        <begin position="347"/>
        <end position="368"/>
    </location>
</feature>
<name>A0A7H9B115_ZYGMR</name>
<evidence type="ECO:0000256" key="1">
    <source>
        <dbReference type="ARBA" id="ARBA00022553"/>
    </source>
</evidence>
<dbReference type="Proteomes" id="UP000509704">
    <property type="component" value="Chromosome 2"/>
</dbReference>
<dbReference type="PANTHER" id="PTHR47093">
    <property type="entry name" value="PROTEIN JSN1-RELATED"/>
    <property type="match status" value="1"/>
</dbReference>
<dbReference type="GO" id="GO:0003729">
    <property type="term" value="F:mRNA binding"/>
    <property type="evidence" value="ECO:0007669"/>
    <property type="project" value="UniProtKB-ARBA"/>
</dbReference>
<dbReference type="AlphaFoldDB" id="A0A7H9B115"/>
<evidence type="ECO:0000259" key="8">
    <source>
        <dbReference type="PROSITE" id="PS50303"/>
    </source>
</evidence>
<dbReference type="GeneID" id="59235133"/>
<evidence type="ECO:0000313" key="9">
    <source>
        <dbReference type="EMBL" id="QLG71472.1"/>
    </source>
</evidence>
<accession>A0A7H9B115</accession>
<evidence type="ECO:0008006" key="11">
    <source>
        <dbReference type="Google" id="ProtNLM"/>
    </source>
</evidence>
<dbReference type="EMBL" id="CP058605">
    <property type="protein sequence ID" value="QLG71472.1"/>
    <property type="molecule type" value="Genomic_DNA"/>
</dbReference>
<dbReference type="InterPro" id="IPR016024">
    <property type="entry name" value="ARM-type_fold"/>
</dbReference>
<keyword evidence="1" id="KW-0597">Phosphoprotein</keyword>
<dbReference type="InterPro" id="IPR000504">
    <property type="entry name" value="RRM_dom"/>
</dbReference>
<feature type="repeat" description="Pumilio" evidence="5">
    <location>
        <begin position="668"/>
        <end position="703"/>
    </location>
</feature>
<dbReference type="SMART" id="SM00025">
    <property type="entry name" value="Pumilio"/>
    <property type="match status" value="6"/>
</dbReference>
<dbReference type="SUPFAM" id="SSF48371">
    <property type="entry name" value="ARM repeat"/>
    <property type="match status" value="1"/>
</dbReference>
<evidence type="ECO:0000256" key="2">
    <source>
        <dbReference type="ARBA" id="ARBA00022737"/>
    </source>
</evidence>
<sequence>MSDRKIASDERDDSVANGVNNSSNGGVLSNIPEIIDPGITIPIYEEDYMSVSEGGNGSQLDQQQPQKLGSYRARAGKFSNTLSNLLPSISAKLHHSKKTSSQIKGGEGITNSTNVESTVGAKNPHTTPAKNKSYMPSFASVSLDGTGNLTPPQEMDKLVYFPDSSYLMNAPRTSNDSYTFGQNASNKISRTRNNTVTSQITSMSSTAPNATSSSAIWSTNQSPSDPLQQHIFQQFSGNTVNSNNMTSTSPLHEYSTNTAYFDTMMSASTAPTTAKIPISNNNTASVTAMSNNGILSGHPSNTNGKNLTIPGSMWSHNNNINNRSRSHSNASSIYTDASLYEQPARSRATSTYTLSQPAPHSSQDIPLIEDDVDPRSINWVTTDPAVQPINQISNLLPTNTISISNVFSLQQQQPQLLNTINLTSASLATLCSKYGTVISARTLSCLNMALVEFESTESAIRAYEALQGKEVSVIGAPSTVSFAKVLPMHPQAPNLVVSPINEAEIMQQPLLQEQLFNGTVSFHQQGNIALPVFNQQQHQQQQQQQPQQQEQQHQPLHMSQNLSYSLTHVSPNEKEQCPFPLPPPCFKEQEKAVCATLDLFGETYDQSQTAHVINNALKHKGTAETNNFGPLPDPIPARDFGAPKLRELRKNIDANLLSDLEIEQLAMAMLDELPELSSDYLGNTIVQKLFMHSSDIIKDIMLRKTSKFLTSMGVHKNGTWACQKMISMARTPRQIMLVTKGVENHCTPLFNDQFGNYVIQCVLKFGFPWNSFIFESIIANFWIIAQNRYGARAVRACLEAHDIITTEQALVISAMIVQYAEYLATNSNGTLLVSWFLDTCTLTHRHSILAPKLSSHIVELCRHRLASLTVLKVLNYRGDDSVRNDILKGIFGDVASDEPVQALHQILCDTNYGPTFIYKVLTMSSLEGDVKTNVFKKVRQVLLDATPSQQHRRLMEEVGLMPANASSQTGQGKHRSSISQVFNQDGNHLRGLSVSSVRSSGSRHNNLAPTTSGQGSTHTSSSATNTNINTNNTGWNPSATSYMNYPGMFPNYHSNGYPVNSDELSNQFDSLTLNNNTHLSLPQLSLTNQNNTTNLIYPVKSNTSQEMPHNMHG</sequence>
<evidence type="ECO:0000259" key="7">
    <source>
        <dbReference type="PROSITE" id="PS50102"/>
    </source>
</evidence>
<keyword evidence="10" id="KW-1185">Reference proteome</keyword>
<dbReference type="PROSITE" id="PS50102">
    <property type="entry name" value="RRM"/>
    <property type="match status" value="1"/>
</dbReference>
<feature type="compositionally biased region" description="Low complexity" evidence="6">
    <location>
        <begin position="991"/>
        <end position="1002"/>
    </location>
</feature>
<evidence type="ECO:0000256" key="4">
    <source>
        <dbReference type="PROSITE-ProRule" id="PRU00176"/>
    </source>
</evidence>
<evidence type="ECO:0000256" key="6">
    <source>
        <dbReference type="SAM" id="MobiDB-lite"/>
    </source>
</evidence>
<dbReference type="KEGG" id="zmk:HG535_0B05140"/>
<feature type="region of interest" description="Disordered" evidence="6">
    <location>
        <begin position="96"/>
        <end position="133"/>
    </location>
</feature>
<feature type="domain" description="PUM-HD" evidence="8">
    <location>
        <begin position="605"/>
        <end position="962"/>
    </location>
</feature>
<feature type="compositionally biased region" description="Polar residues" evidence="6">
    <location>
        <begin position="216"/>
        <end position="225"/>
    </location>
</feature>